<dbReference type="SUPFAM" id="SSF81606">
    <property type="entry name" value="PP2C-like"/>
    <property type="match status" value="1"/>
</dbReference>
<keyword evidence="4" id="KW-1185">Reference proteome</keyword>
<comment type="catalytic activity">
    <reaction evidence="1">
        <text>O-phospho-L-threonyl-[protein] + H2O = L-threonyl-[protein] + phosphate</text>
        <dbReference type="Rhea" id="RHEA:47004"/>
        <dbReference type="Rhea" id="RHEA-COMP:11060"/>
        <dbReference type="Rhea" id="RHEA-COMP:11605"/>
        <dbReference type="ChEBI" id="CHEBI:15377"/>
        <dbReference type="ChEBI" id="CHEBI:30013"/>
        <dbReference type="ChEBI" id="CHEBI:43474"/>
        <dbReference type="ChEBI" id="CHEBI:61977"/>
        <dbReference type="EC" id="3.1.3.16"/>
    </reaction>
</comment>
<dbReference type="InterPro" id="IPR036457">
    <property type="entry name" value="PPM-type-like_dom_sf"/>
</dbReference>
<evidence type="ECO:0000259" key="2">
    <source>
        <dbReference type="PROSITE" id="PS51746"/>
    </source>
</evidence>
<keyword evidence="1" id="KW-0460">Magnesium</keyword>
<dbReference type="Proteomes" id="UP000716291">
    <property type="component" value="Unassembled WGS sequence"/>
</dbReference>
<organism evidence="3 4">
    <name type="scientific">Rhizopus oryzae</name>
    <name type="common">Mucormycosis agent</name>
    <name type="synonym">Rhizopus arrhizus var. delemar</name>
    <dbReference type="NCBI Taxonomy" id="64495"/>
    <lineage>
        <taxon>Eukaryota</taxon>
        <taxon>Fungi</taxon>
        <taxon>Fungi incertae sedis</taxon>
        <taxon>Mucoromycota</taxon>
        <taxon>Mucoromycotina</taxon>
        <taxon>Mucoromycetes</taxon>
        <taxon>Mucorales</taxon>
        <taxon>Mucorineae</taxon>
        <taxon>Rhizopodaceae</taxon>
        <taxon>Rhizopus</taxon>
    </lineage>
</organism>
<comment type="cofactor">
    <cofactor evidence="1">
        <name>Mn(2+)</name>
        <dbReference type="ChEBI" id="CHEBI:29035"/>
    </cofactor>
</comment>
<evidence type="ECO:0000313" key="3">
    <source>
        <dbReference type="EMBL" id="KAG1314201.1"/>
    </source>
</evidence>
<gene>
    <name evidence="3" type="ORF">G6F64_001663</name>
</gene>
<dbReference type="EMBL" id="JAANQT010000132">
    <property type="protein sequence ID" value="KAG1314201.1"/>
    <property type="molecule type" value="Genomic_DNA"/>
</dbReference>
<accession>A0A9P6XHS7</accession>
<comment type="similarity">
    <text evidence="1">Belongs to the PP2C family.</text>
</comment>
<comment type="catalytic activity">
    <reaction evidence="1">
        <text>O-phospho-L-seryl-[protein] + H2O = L-seryl-[protein] + phosphate</text>
        <dbReference type="Rhea" id="RHEA:20629"/>
        <dbReference type="Rhea" id="RHEA-COMP:9863"/>
        <dbReference type="Rhea" id="RHEA-COMP:11604"/>
        <dbReference type="ChEBI" id="CHEBI:15377"/>
        <dbReference type="ChEBI" id="CHEBI:29999"/>
        <dbReference type="ChEBI" id="CHEBI:43474"/>
        <dbReference type="ChEBI" id="CHEBI:83421"/>
        <dbReference type="EC" id="3.1.3.16"/>
    </reaction>
</comment>
<dbReference type="InterPro" id="IPR039123">
    <property type="entry name" value="PPTC7"/>
</dbReference>
<keyword evidence="1" id="KW-0904">Protein phosphatase</keyword>
<evidence type="ECO:0000313" key="4">
    <source>
        <dbReference type="Proteomes" id="UP000716291"/>
    </source>
</evidence>
<comment type="cofactor">
    <cofactor evidence="1">
        <name>Mg(2+)</name>
        <dbReference type="ChEBI" id="CHEBI:18420"/>
    </cofactor>
</comment>
<keyword evidence="1" id="KW-0464">Manganese</keyword>
<dbReference type="Pfam" id="PF13672">
    <property type="entry name" value="PP2C_2"/>
    <property type="match status" value="1"/>
</dbReference>
<dbReference type="PANTHER" id="PTHR12320">
    <property type="entry name" value="PROTEIN PHOSPHATASE 2C"/>
    <property type="match status" value="1"/>
</dbReference>
<dbReference type="GO" id="GO:0046872">
    <property type="term" value="F:metal ion binding"/>
    <property type="evidence" value="ECO:0007669"/>
    <property type="project" value="UniProtKB-UniRule"/>
</dbReference>
<dbReference type="SMART" id="SM00332">
    <property type="entry name" value="PP2Cc"/>
    <property type="match status" value="1"/>
</dbReference>
<dbReference type="SMART" id="SM00331">
    <property type="entry name" value="PP2C_SIG"/>
    <property type="match status" value="1"/>
</dbReference>
<keyword evidence="1" id="KW-0479">Metal-binding</keyword>
<dbReference type="EC" id="3.1.3.16" evidence="1"/>
<keyword evidence="1" id="KW-0378">Hydrolase</keyword>
<reference evidence="3" key="1">
    <citation type="journal article" date="2020" name="Microb. Genom.">
        <title>Genetic diversity of clinical and environmental Mucorales isolates obtained from an investigation of mucormycosis cases among solid organ transplant recipients.</title>
        <authorList>
            <person name="Nguyen M.H."/>
            <person name="Kaul D."/>
            <person name="Muto C."/>
            <person name="Cheng S.J."/>
            <person name="Richter R.A."/>
            <person name="Bruno V.M."/>
            <person name="Liu G."/>
            <person name="Beyhan S."/>
            <person name="Sundermann A.J."/>
            <person name="Mounaud S."/>
            <person name="Pasculle A.W."/>
            <person name="Nierman W.C."/>
            <person name="Driscoll E."/>
            <person name="Cumbie R."/>
            <person name="Clancy C.J."/>
            <person name="Dupont C.L."/>
        </authorList>
    </citation>
    <scope>NUCLEOTIDE SEQUENCE</scope>
    <source>
        <strain evidence="3">GL11</strain>
    </source>
</reference>
<comment type="caution">
    <text evidence="3">The sequence shown here is derived from an EMBL/GenBank/DDBJ whole genome shotgun (WGS) entry which is preliminary data.</text>
</comment>
<evidence type="ECO:0000256" key="1">
    <source>
        <dbReference type="RuleBase" id="RU366020"/>
    </source>
</evidence>
<sequence length="354" mass="39087">MKPQLQRIVTTSLLSKSSRHVLATTSIKRTVIRPKYIPPSKLLADLQISSCSFHTSKAATYSLPTSEEEEEEKEEQKSNFEFIASAAWHPKSPKRQTPSKKTIDAGEDAFFQTTTPQGLAIGVADGVGGWSTMGVDPALFSWTLMNNASNVASKSSKEDAHDILDVAFDKLRKGGKVSAGSSTACILNLSKTTGEMTSCNLGDSAFVLVRDKKIVYESPSQQHYFNCPYQLTVVPRNYPNRDEFVTDLPKDGDRKTFYLKHGDLILLATDGYFDNVYAEETLDIINACMESIEDKKSMTKTLAKTLTEKARKLSLDPKRISPWAKAARAQGANYRGGKVDDITCIVTLVCHNKI</sequence>
<protein>
    <recommendedName>
        <fullName evidence="1">Protein phosphatase</fullName>
        <ecNumber evidence="1">3.1.3.16</ecNumber>
    </recommendedName>
</protein>
<proteinExistence type="inferred from homology"/>
<dbReference type="PROSITE" id="PS51746">
    <property type="entry name" value="PPM_2"/>
    <property type="match status" value="1"/>
</dbReference>
<name>A0A9P6XHS7_RHIOR</name>
<dbReference type="GO" id="GO:0004722">
    <property type="term" value="F:protein serine/threonine phosphatase activity"/>
    <property type="evidence" value="ECO:0007669"/>
    <property type="project" value="UniProtKB-EC"/>
</dbReference>
<dbReference type="AlphaFoldDB" id="A0A9P6XHS7"/>
<dbReference type="InterPro" id="IPR001932">
    <property type="entry name" value="PPM-type_phosphatase-like_dom"/>
</dbReference>
<dbReference type="Gene3D" id="3.60.40.10">
    <property type="entry name" value="PPM-type phosphatase domain"/>
    <property type="match status" value="2"/>
</dbReference>
<feature type="domain" description="PPM-type phosphatase" evidence="2">
    <location>
        <begin position="91"/>
        <end position="349"/>
    </location>
</feature>
<dbReference type="PANTHER" id="PTHR12320:SF1">
    <property type="entry name" value="PROTEIN PHOSPHATASE PTC7 HOMOLOG"/>
    <property type="match status" value="1"/>
</dbReference>